<gene>
    <name evidence="2" type="ORF">COLO4_02796</name>
</gene>
<feature type="non-terminal residue" evidence="2">
    <location>
        <position position="65"/>
    </location>
</feature>
<comment type="caution">
    <text evidence="2">The sequence shown here is derived from an EMBL/GenBank/DDBJ whole genome shotgun (WGS) entry which is preliminary data.</text>
</comment>
<dbReference type="EMBL" id="AWUE01006852">
    <property type="protein sequence ID" value="OMP12757.1"/>
    <property type="molecule type" value="Genomic_DNA"/>
</dbReference>
<feature type="transmembrane region" description="Helical" evidence="1">
    <location>
        <begin position="34"/>
        <end position="64"/>
    </location>
</feature>
<protein>
    <submittedName>
        <fullName evidence="2">Uncharacterized protein</fullName>
    </submittedName>
</protein>
<keyword evidence="1" id="KW-0812">Transmembrane</keyword>
<dbReference type="Proteomes" id="UP000187203">
    <property type="component" value="Unassembled WGS sequence"/>
</dbReference>
<organism evidence="2 3">
    <name type="scientific">Corchorus olitorius</name>
    <dbReference type="NCBI Taxonomy" id="93759"/>
    <lineage>
        <taxon>Eukaryota</taxon>
        <taxon>Viridiplantae</taxon>
        <taxon>Streptophyta</taxon>
        <taxon>Embryophyta</taxon>
        <taxon>Tracheophyta</taxon>
        <taxon>Spermatophyta</taxon>
        <taxon>Magnoliopsida</taxon>
        <taxon>eudicotyledons</taxon>
        <taxon>Gunneridae</taxon>
        <taxon>Pentapetalae</taxon>
        <taxon>rosids</taxon>
        <taxon>malvids</taxon>
        <taxon>Malvales</taxon>
        <taxon>Malvaceae</taxon>
        <taxon>Grewioideae</taxon>
        <taxon>Apeibeae</taxon>
        <taxon>Corchorus</taxon>
    </lineage>
</organism>
<proteinExistence type="predicted"/>
<keyword evidence="1" id="KW-1133">Transmembrane helix</keyword>
<accession>A0A1R3L0C4</accession>
<feature type="non-terminal residue" evidence="2">
    <location>
        <position position="1"/>
    </location>
</feature>
<evidence type="ECO:0000256" key="1">
    <source>
        <dbReference type="SAM" id="Phobius"/>
    </source>
</evidence>
<dbReference type="AlphaFoldDB" id="A0A1R3L0C4"/>
<evidence type="ECO:0000313" key="3">
    <source>
        <dbReference type="Proteomes" id="UP000187203"/>
    </source>
</evidence>
<evidence type="ECO:0000313" key="2">
    <source>
        <dbReference type="EMBL" id="OMP12757.1"/>
    </source>
</evidence>
<keyword evidence="1" id="KW-0472">Membrane</keyword>
<name>A0A1R3L0C4_9ROSI</name>
<keyword evidence="3" id="KW-1185">Reference proteome</keyword>
<sequence>NKFTTRMMKLPNVLLTTVTESRTSRSPLGNRGAVLLLLIRVLSVVYVMVVEIMNIAACMGVFLVG</sequence>
<reference evidence="3" key="1">
    <citation type="submission" date="2013-09" db="EMBL/GenBank/DDBJ databases">
        <title>Corchorus olitorius genome sequencing.</title>
        <authorList>
            <person name="Alam M."/>
            <person name="Haque M.S."/>
            <person name="Islam M.S."/>
            <person name="Emdad E.M."/>
            <person name="Islam M.M."/>
            <person name="Ahmed B."/>
            <person name="Halim A."/>
            <person name="Hossen Q.M.M."/>
            <person name="Hossain M.Z."/>
            <person name="Ahmed R."/>
            <person name="Khan M.M."/>
            <person name="Islam R."/>
            <person name="Rashid M.M."/>
            <person name="Khan S.A."/>
            <person name="Rahman M.S."/>
            <person name="Alam M."/>
            <person name="Yahiya A.S."/>
            <person name="Khan M.S."/>
            <person name="Azam M.S."/>
            <person name="Haque T."/>
            <person name="Lashkar M.Z.H."/>
            <person name="Akhand A.I."/>
            <person name="Morshed G."/>
            <person name="Roy S."/>
            <person name="Uddin K.S."/>
            <person name="Rabeya T."/>
            <person name="Hossain A.S."/>
            <person name="Chowdhury A."/>
            <person name="Snigdha A.R."/>
            <person name="Mortoza M.S."/>
            <person name="Matin S.A."/>
            <person name="Hoque S.M.E."/>
            <person name="Islam M.K."/>
            <person name="Roy D.K."/>
            <person name="Haider R."/>
            <person name="Moosa M.M."/>
            <person name="Elias S.M."/>
            <person name="Hasan A.M."/>
            <person name="Jahan S."/>
            <person name="Shafiuddin M."/>
            <person name="Mahmood N."/>
            <person name="Shommy N.S."/>
        </authorList>
    </citation>
    <scope>NUCLEOTIDE SEQUENCE [LARGE SCALE GENOMIC DNA]</scope>
    <source>
        <strain evidence="3">cv. O-4</strain>
    </source>
</reference>